<organism evidence="1 2">
    <name type="scientific">Streptomyces caniscabiei</name>
    <dbReference type="NCBI Taxonomy" id="2746961"/>
    <lineage>
        <taxon>Bacteria</taxon>
        <taxon>Bacillati</taxon>
        <taxon>Actinomycetota</taxon>
        <taxon>Actinomycetes</taxon>
        <taxon>Kitasatosporales</taxon>
        <taxon>Streptomycetaceae</taxon>
        <taxon>Streptomyces</taxon>
    </lineage>
</organism>
<gene>
    <name evidence="1" type="ORF">IHE70_38090</name>
</gene>
<accession>A0A927QIX2</accession>
<dbReference type="EMBL" id="JACYXT010000022">
    <property type="protein sequence ID" value="MBD9728893.1"/>
    <property type="molecule type" value="Genomic_DNA"/>
</dbReference>
<dbReference type="SUPFAM" id="SSF54593">
    <property type="entry name" value="Glyoxalase/Bleomycin resistance protein/Dihydroxybiphenyl dioxygenase"/>
    <property type="match status" value="1"/>
</dbReference>
<dbReference type="Gene3D" id="3.10.180.10">
    <property type="entry name" value="2,3-Dihydroxybiphenyl 1,2-Dioxygenase, domain 1"/>
    <property type="match status" value="1"/>
</dbReference>
<name>A0A927QIX2_9ACTN</name>
<sequence length="67" mass="7593">MFTAITHSQIYVLDQDEALDFYVGKTYDTLLGKGVEFTEEPTERPYGIDCGLRDPFGNSIRFTQPKG</sequence>
<dbReference type="GeneID" id="79936108"/>
<dbReference type="InterPro" id="IPR029068">
    <property type="entry name" value="Glyas_Bleomycin-R_OHBP_Dase"/>
</dbReference>
<dbReference type="AlphaFoldDB" id="A0A927QIX2"/>
<protein>
    <submittedName>
        <fullName evidence="1">Uncharacterized protein</fullName>
    </submittedName>
</protein>
<proteinExistence type="predicted"/>
<evidence type="ECO:0000313" key="1">
    <source>
        <dbReference type="EMBL" id="MBD9728893.1"/>
    </source>
</evidence>
<comment type="caution">
    <text evidence="1">The sequence shown here is derived from an EMBL/GenBank/DDBJ whole genome shotgun (WGS) entry which is preliminary data.</text>
</comment>
<evidence type="ECO:0000313" key="2">
    <source>
        <dbReference type="Proteomes" id="UP000661025"/>
    </source>
</evidence>
<dbReference type="Proteomes" id="UP000661025">
    <property type="component" value="Unassembled WGS sequence"/>
</dbReference>
<dbReference type="RefSeq" id="WP_192365143.1">
    <property type="nucleotide sequence ID" value="NZ_CP119182.1"/>
</dbReference>
<reference evidence="1" key="1">
    <citation type="submission" date="2020-09" db="EMBL/GenBank/DDBJ databases">
        <title>Streptomyces canutascabiei sp. nov., which causes potato common scab and is distributed across the world.</title>
        <authorList>
            <person name="Nguyen H.P."/>
            <person name="Weisberg A.J."/>
            <person name="Chang J.H."/>
            <person name="Clarke C.R."/>
        </authorList>
    </citation>
    <scope>NUCLEOTIDE SEQUENCE</scope>
    <source>
        <strain evidence="1">ID-01-6.2a</strain>
    </source>
</reference>